<sequence>MNPQKIVIAMPTEEEFMPSISRWGHEYVWTKRETYFVNVIKKDISVSEMGVEETPDKATVEKLKQQMLDFIKNKAREMMPVLAFNKAHFEVLFAESPADRLAEYAKEINAGMIVVATRNKRGFSGLFLSSFADRLLKLSPCDVLVLRPN</sequence>
<feature type="domain" description="UspA" evidence="1">
    <location>
        <begin position="48"/>
        <end position="147"/>
    </location>
</feature>
<gene>
    <name evidence="2" type="ORF">NTG6680_1017</name>
</gene>
<evidence type="ECO:0000313" key="2">
    <source>
        <dbReference type="EMBL" id="CAG9932270.1"/>
    </source>
</evidence>
<dbReference type="RefSeq" id="WP_239796229.1">
    <property type="nucleotide sequence ID" value="NZ_OU912926.1"/>
</dbReference>
<evidence type="ECO:0000259" key="1">
    <source>
        <dbReference type="Pfam" id="PF00582"/>
    </source>
</evidence>
<name>A0ABM8YXJ6_9PROT</name>
<dbReference type="SUPFAM" id="SSF52402">
    <property type="entry name" value="Adenine nucleotide alpha hydrolases-like"/>
    <property type="match status" value="1"/>
</dbReference>
<accession>A0ABM8YXJ6</accession>
<reference evidence="2 3" key="1">
    <citation type="submission" date="2021-10" db="EMBL/GenBank/DDBJ databases">
        <authorList>
            <person name="Koch H."/>
        </authorList>
    </citation>
    <scope>NUCLEOTIDE SEQUENCE [LARGE SCALE GENOMIC DNA]</scope>
    <source>
        <strain evidence="2">6680</strain>
    </source>
</reference>
<organism evidence="2 3">
    <name type="scientific">Candidatus Nitrotoga arctica</name>
    <dbReference type="NCBI Taxonomy" id="453162"/>
    <lineage>
        <taxon>Bacteria</taxon>
        <taxon>Pseudomonadati</taxon>
        <taxon>Pseudomonadota</taxon>
        <taxon>Betaproteobacteria</taxon>
        <taxon>Nitrosomonadales</taxon>
        <taxon>Gallionellaceae</taxon>
        <taxon>Candidatus Nitrotoga</taxon>
    </lineage>
</organism>
<dbReference type="Pfam" id="PF00582">
    <property type="entry name" value="Usp"/>
    <property type="match status" value="1"/>
</dbReference>
<dbReference type="CDD" id="cd00293">
    <property type="entry name" value="USP-like"/>
    <property type="match status" value="1"/>
</dbReference>
<dbReference type="Proteomes" id="UP000839052">
    <property type="component" value="Chromosome"/>
</dbReference>
<dbReference type="EMBL" id="OU912926">
    <property type="protein sequence ID" value="CAG9932270.1"/>
    <property type="molecule type" value="Genomic_DNA"/>
</dbReference>
<protein>
    <submittedName>
        <fullName evidence="2">Usp domain-containing protein</fullName>
    </submittedName>
</protein>
<keyword evidence="3" id="KW-1185">Reference proteome</keyword>
<dbReference type="InterPro" id="IPR006016">
    <property type="entry name" value="UspA"/>
</dbReference>
<dbReference type="Gene3D" id="3.40.50.620">
    <property type="entry name" value="HUPs"/>
    <property type="match status" value="1"/>
</dbReference>
<proteinExistence type="predicted"/>
<dbReference type="InterPro" id="IPR014729">
    <property type="entry name" value="Rossmann-like_a/b/a_fold"/>
</dbReference>
<evidence type="ECO:0000313" key="3">
    <source>
        <dbReference type="Proteomes" id="UP000839052"/>
    </source>
</evidence>